<dbReference type="PIRSF" id="PIRSF002849">
    <property type="entry name" value="AAA_ATPase_chaperone_MoxR_prd"/>
    <property type="match status" value="1"/>
</dbReference>
<evidence type="ECO:0000313" key="6">
    <source>
        <dbReference type="Proteomes" id="UP000199584"/>
    </source>
</evidence>
<dbReference type="Pfam" id="PF17863">
    <property type="entry name" value="AAA_lid_2"/>
    <property type="match status" value="1"/>
</dbReference>
<dbReference type="InterPro" id="IPR011703">
    <property type="entry name" value="ATPase_AAA-3"/>
</dbReference>
<evidence type="ECO:0000256" key="1">
    <source>
        <dbReference type="ARBA" id="ARBA00022741"/>
    </source>
</evidence>
<dbReference type="EMBL" id="FOYM01000031">
    <property type="protein sequence ID" value="SFR14382.1"/>
    <property type="molecule type" value="Genomic_DNA"/>
</dbReference>
<proteinExistence type="inferred from homology"/>
<dbReference type="CDD" id="cd00009">
    <property type="entry name" value="AAA"/>
    <property type="match status" value="1"/>
</dbReference>
<dbReference type="SUPFAM" id="SSF52540">
    <property type="entry name" value="P-loop containing nucleoside triphosphate hydrolases"/>
    <property type="match status" value="1"/>
</dbReference>
<dbReference type="PANTHER" id="PTHR42759:SF1">
    <property type="entry name" value="MAGNESIUM-CHELATASE SUBUNIT CHLD"/>
    <property type="match status" value="1"/>
</dbReference>
<dbReference type="SMART" id="SM00382">
    <property type="entry name" value="AAA"/>
    <property type="match status" value="1"/>
</dbReference>
<name>A0A1I6EA07_9FIRM</name>
<keyword evidence="2" id="KW-0067">ATP-binding</keyword>
<feature type="domain" description="AAA+ ATPase" evidence="4">
    <location>
        <begin position="60"/>
        <end position="203"/>
    </location>
</feature>
<gene>
    <name evidence="5" type="ORF">SAMN05660706_13112</name>
</gene>
<dbReference type="AlphaFoldDB" id="A0A1I6EA07"/>
<comment type="similarity">
    <text evidence="3">Belongs to the MoxR family.</text>
</comment>
<dbReference type="GO" id="GO:0005524">
    <property type="term" value="F:ATP binding"/>
    <property type="evidence" value="ECO:0007669"/>
    <property type="project" value="UniProtKB-KW"/>
</dbReference>
<organism evidence="5 6">
    <name type="scientific">Desulfoscipio geothermicus DSM 3669</name>
    <dbReference type="NCBI Taxonomy" id="1121426"/>
    <lineage>
        <taxon>Bacteria</taxon>
        <taxon>Bacillati</taxon>
        <taxon>Bacillota</taxon>
        <taxon>Clostridia</taxon>
        <taxon>Eubacteriales</taxon>
        <taxon>Desulfallaceae</taxon>
        <taxon>Desulfoscipio</taxon>
    </lineage>
</organism>
<dbReference type="InterPro" id="IPR027417">
    <property type="entry name" value="P-loop_NTPase"/>
</dbReference>
<dbReference type="STRING" id="39060.SAMN05660706_13112"/>
<evidence type="ECO:0000259" key="4">
    <source>
        <dbReference type="SMART" id="SM00382"/>
    </source>
</evidence>
<keyword evidence="6" id="KW-1185">Reference proteome</keyword>
<dbReference type="Pfam" id="PF07726">
    <property type="entry name" value="AAA_3"/>
    <property type="match status" value="1"/>
</dbReference>
<dbReference type="PANTHER" id="PTHR42759">
    <property type="entry name" value="MOXR FAMILY PROTEIN"/>
    <property type="match status" value="1"/>
</dbReference>
<evidence type="ECO:0000256" key="2">
    <source>
        <dbReference type="ARBA" id="ARBA00022840"/>
    </source>
</evidence>
<dbReference type="InterPro" id="IPR041628">
    <property type="entry name" value="ChlI/MoxR_AAA_lid"/>
</dbReference>
<protein>
    <submittedName>
        <fullName evidence="5">MoxR-like ATPase</fullName>
    </submittedName>
</protein>
<dbReference type="InterPro" id="IPR003593">
    <property type="entry name" value="AAA+_ATPase"/>
</dbReference>
<dbReference type="Proteomes" id="UP000199584">
    <property type="component" value="Unassembled WGS sequence"/>
</dbReference>
<dbReference type="InterPro" id="IPR050764">
    <property type="entry name" value="CbbQ/NirQ/NorQ/GpvN"/>
</dbReference>
<dbReference type="Gene3D" id="3.40.50.300">
    <property type="entry name" value="P-loop containing nucleotide triphosphate hydrolases"/>
    <property type="match status" value="1"/>
</dbReference>
<accession>A0A1I6EA07</accession>
<evidence type="ECO:0000256" key="3">
    <source>
        <dbReference type="ARBA" id="ARBA00061607"/>
    </source>
</evidence>
<keyword evidence="1" id="KW-0547">Nucleotide-binding</keyword>
<dbReference type="Gene3D" id="1.10.8.80">
    <property type="entry name" value="Magnesium chelatase subunit I, C-Terminal domain"/>
    <property type="match status" value="1"/>
</dbReference>
<dbReference type="OrthoDB" id="9808397at2"/>
<sequence>MEMNDLHNINCENEGEQPVESVERSLEEVTMRLQQVEQALGEVIVGQREVVHQVLIAMLAGGHVLLEGVPGLGKTALVRAVAGVTGLSFRRIQFTPDLMPADITGTQVYDGKSAGEPFRFAPGPVFANIVLADEINRATPKTQSALLEAMQERTVTVGGTGYPLPEPFFVLATQNPLEMEGTYPLPEAQLDRFLFKVNVAFPTAEELLAIGALTTGAAELEIRTVLEPGELLKWQKMVRRVVLVKDVMDYAVRLVLATRPDAPEAPEGVCRFARYGSGPRGLQALLLGARAEALRAGRPGAGYEDVRRVAPAALRHRLLLNYEATAEGVSADDLITEILGSDLN</sequence>
<dbReference type="GO" id="GO:0016887">
    <property type="term" value="F:ATP hydrolysis activity"/>
    <property type="evidence" value="ECO:0007669"/>
    <property type="project" value="InterPro"/>
</dbReference>
<dbReference type="FunFam" id="3.40.50.300:FF:000640">
    <property type="entry name" value="MoxR family ATPase"/>
    <property type="match status" value="1"/>
</dbReference>
<evidence type="ECO:0000313" key="5">
    <source>
        <dbReference type="EMBL" id="SFR14382.1"/>
    </source>
</evidence>
<reference evidence="6" key="1">
    <citation type="submission" date="2016-10" db="EMBL/GenBank/DDBJ databases">
        <authorList>
            <person name="Varghese N."/>
            <person name="Submissions S."/>
        </authorList>
    </citation>
    <scope>NUCLEOTIDE SEQUENCE [LARGE SCALE GENOMIC DNA]</scope>
    <source>
        <strain evidence="6">DSM 3669</strain>
    </source>
</reference>